<proteinExistence type="predicted"/>
<comment type="caution">
    <text evidence="3">The sequence shown here is derived from an EMBL/GenBank/DDBJ whole genome shotgun (WGS) entry which is preliminary data.</text>
</comment>
<dbReference type="PANTHER" id="PTHR35526">
    <property type="entry name" value="ANTI-SIGMA-F FACTOR RSBW-RELATED"/>
    <property type="match status" value="1"/>
</dbReference>
<keyword evidence="4" id="KW-1185">Reference proteome</keyword>
<dbReference type="STRING" id="1469647.BC351_21045"/>
<dbReference type="AlphaFoldDB" id="A0A1V4HNI0"/>
<dbReference type="PANTHER" id="PTHR35526:SF3">
    <property type="entry name" value="ANTI-SIGMA-F FACTOR RSBW"/>
    <property type="match status" value="1"/>
</dbReference>
<dbReference type="InterPro" id="IPR050267">
    <property type="entry name" value="Anti-sigma-factor_SerPK"/>
</dbReference>
<protein>
    <submittedName>
        <fullName evidence="3">Anti-sigma B factor RsbW</fullName>
    </submittedName>
</protein>
<accession>A0A1V4HNI0</accession>
<dbReference type="NCBIfam" id="NF003144">
    <property type="entry name" value="PRK04069.1"/>
    <property type="match status" value="1"/>
</dbReference>
<organism evidence="3 4">
    <name type="scientific">Paenibacillus ferrarius</name>
    <dbReference type="NCBI Taxonomy" id="1469647"/>
    <lineage>
        <taxon>Bacteria</taxon>
        <taxon>Bacillati</taxon>
        <taxon>Bacillota</taxon>
        <taxon>Bacilli</taxon>
        <taxon>Bacillales</taxon>
        <taxon>Paenibacillaceae</taxon>
        <taxon>Paenibacillus</taxon>
    </lineage>
</organism>
<dbReference type="InterPro" id="IPR036890">
    <property type="entry name" value="HATPase_C_sf"/>
</dbReference>
<evidence type="ECO:0000256" key="1">
    <source>
        <dbReference type="ARBA" id="ARBA00022527"/>
    </source>
</evidence>
<reference evidence="4" key="1">
    <citation type="submission" date="2016-07" db="EMBL/GenBank/DDBJ databases">
        <authorList>
            <person name="Florea S."/>
            <person name="Webb J.S."/>
            <person name="Jaromczyk J."/>
            <person name="Schardl C.L."/>
        </authorList>
    </citation>
    <scope>NUCLEOTIDE SEQUENCE [LARGE SCALE GENOMIC DNA]</scope>
    <source>
        <strain evidence="4">CY1</strain>
    </source>
</reference>
<dbReference type="CDD" id="cd16936">
    <property type="entry name" value="HATPase_RsbW-like"/>
    <property type="match status" value="1"/>
</dbReference>
<feature type="domain" description="Histidine kinase/HSP90-like ATPase" evidence="2">
    <location>
        <begin position="8"/>
        <end position="137"/>
    </location>
</feature>
<gene>
    <name evidence="3" type="ORF">BC351_21045</name>
</gene>
<dbReference type="InterPro" id="IPR003594">
    <property type="entry name" value="HATPase_dom"/>
</dbReference>
<dbReference type="Pfam" id="PF13581">
    <property type="entry name" value="HATPase_c_2"/>
    <property type="match status" value="1"/>
</dbReference>
<keyword evidence="1" id="KW-0723">Serine/threonine-protein kinase</keyword>
<keyword evidence="1" id="KW-0808">Transferase</keyword>
<dbReference type="RefSeq" id="WP_079411025.1">
    <property type="nucleotide sequence ID" value="NZ_MBTG01000007.1"/>
</dbReference>
<dbReference type="EMBL" id="MBTG01000007">
    <property type="protein sequence ID" value="OPH59396.1"/>
    <property type="molecule type" value="Genomic_DNA"/>
</dbReference>
<dbReference type="Gene3D" id="3.30.565.10">
    <property type="entry name" value="Histidine kinase-like ATPase, C-terminal domain"/>
    <property type="match status" value="1"/>
</dbReference>
<sequence length="145" mass="15542">MNVVRLKIPATAEYLDIVRLSLYGIASKLGFSYEDIEDMKVAVSEACNNAVLHGEPESGHAGQIEISYESSDGKLVVKVKDDGAGFNYQEQSENAAPLTGASPSELQPGGLGIYLMQALMDEVVVNTDAGTEVTLVKYVQTQITD</sequence>
<dbReference type="OrthoDB" id="9798941at2"/>
<keyword evidence="1" id="KW-0418">Kinase</keyword>
<dbReference type="GO" id="GO:0004674">
    <property type="term" value="F:protein serine/threonine kinase activity"/>
    <property type="evidence" value="ECO:0007669"/>
    <property type="project" value="UniProtKB-KW"/>
</dbReference>
<dbReference type="Proteomes" id="UP000190626">
    <property type="component" value="Unassembled WGS sequence"/>
</dbReference>
<dbReference type="SUPFAM" id="SSF55874">
    <property type="entry name" value="ATPase domain of HSP90 chaperone/DNA topoisomerase II/histidine kinase"/>
    <property type="match status" value="1"/>
</dbReference>
<evidence type="ECO:0000313" key="3">
    <source>
        <dbReference type="EMBL" id="OPH59396.1"/>
    </source>
</evidence>
<name>A0A1V4HNI0_9BACL</name>
<evidence type="ECO:0000259" key="2">
    <source>
        <dbReference type="Pfam" id="PF13581"/>
    </source>
</evidence>
<evidence type="ECO:0000313" key="4">
    <source>
        <dbReference type="Proteomes" id="UP000190626"/>
    </source>
</evidence>